<dbReference type="InterPro" id="IPR002659">
    <property type="entry name" value="Glyco_trans_31"/>
</dbReference>
<feature type="transmembrane region" description="Helical" evidence="10">
    <location>
        <begin position="90"/>
        <end position="109"/>
    </location>
</feature>
<reference evidence="11 12" key="1">
    <citation type="journal article" date="2011" name="J. Gen. Appl. Microbiol.">
        <title>Draft genome sequencing of the enigmatic yeast Saitoella complicata.</title>
        <authorList>
            <person name="Nishida H."/>
            <person name="Hamamoto M."/>
            <person name="Sugiyama J."/>
        </authorList>
    </citation>
    <scope>NUCLEOTIDE SEQUENCE [LARGE SCALE GENOMIC DNA]</scope>
    <source>
        <strain evidence="11 12">NRRL Y-17804</strain>
    </source>
</reference>
<keyword evidence="9 10" id="KW-0472">Membrane</keyword>
<evidence type="ECO:0000256" key="1">
    <source>
        <dbReference type="ARBA" id="ARBA00004323"/>
    </source>
</evidence>
<keyword evidence="4" id="KW-0808">Transferase</keyword>
<dbReference type="Proteomes" id="UP000033140">
    <property type="component" value="Unassembled WGS sequence"/>
</dbReference>
<sequence>MSTLFTRYRNAQTTRVHHGDIRCAPAVIERARPVRAVDFICTTISPRTATTAPDPLLSSRPHSTVPRPVSVNQVIMVAAIPSMSSPLIRYGLLACVITITLLVTFLSYSDLSPSISRFSTAAAGTFTASDPVWLIATMTLAKSLSRHSIIRATWQRLYASDNPNIRCVFVLSNPGPWIDIVKAENETYGDLVVLSHLEESAHVANTVKSIEFLKYFRDSGRFLSYRFVSKLDDDSFLSALAFYTQYLHPNLNPDLDIDNTDFKQRLMIGRPMDRFVKEYPYPGGQFYTLSTSLAHRLSTLHDENPINDEHEDRLVGRLLHEAGETPDTFTFIKLPNQQAFDVDDNVEDLSGWVHRMGEGAINPHKMKTDEEYLRVARMFGEEGVNMTAVAETYGCALAQHMNHIDAIISYTYPNTTT</sequence>
<comment type="similarity">
    <text evidence="2 10">Belongs to the glycosyltransferase 31 family.</text>
</comment>
<evidence type="ECO:0000256" key="9">
    <source>
        <dbReference type="ARBA" id="ARBA00023136"/>
    </source>
</evidence>
<evidence type="ECO:0000256" key="8">
    <source>
        <dbReference type="ARBA" id="ARBA00023034"/>
    </source>
</evidence>
<evidence type="ECO:0000256" key="4">
    <source>
        <dbReference type="ARBA" id="ARBA00022679"/>
    </source>
</evidence>
<dbReference type="GO" id="GO:0000139">
    <property type="term" value="C:Golgi membrane"/>
    <property type="evidence" value="ECO:0007669"/>
    <property type="project" value="UniProtKB-SubCell"/>
</dbReference>
<dbReference type="Pfam" id="PF01762">
    <property type="entry name" value="Galactosyl_T"/>
    <property type="match status" value="1"/>
</dbReference>
<evidence type="ECO:0000256" key="7">
    <source>
        <dbReference type="ARBA" id="ARBA00022989"/>
    </source>
</evidence>
<evidence type="ECO:0000313" key="11">
    <source>
        <dbReference type="EMBL" id="GAO51168.1"/>
    </source>
</evidence>
<evidence type="ECO:0000256" key="10">
    <source>
        <dbReference type="RuleBase" id="RU363063"/>
    </source>
</evidence>
<comment type="subcellular location">
    <subcellularLocation>
        <location evidence="1 10">Golgi apparatus membrane</location>
        <topology evidence="1 10">Single-pass type II membrane protein</topology>
    </subcellularLocation>
</comment>
<evidence type="ECO:0000313" key="12">
    <source>
        <dbReference type="Proteomes" id="UP000033140"/>
    </source>
</evidence>
<keyword evidence="7 10" id="KW-1133">Transmembrane helix</keyword>
<reference evidence="11 12" key="3">
    <citation type="journal article" date="2015" name="Genome Announc.">
        <title>Draft Genome Sequence of the Archiascomycetous Yeast Saitoella complicata.</title>
        <authorList>
            <person name="Yamauchi K."/>
            <person name="Kondo S."/>
            <person name="Hamamoto M."/>
            <person name="Takahashi Y."/>
            <person name="Ogura Y."/>
            <person name="Hayashi T."/>
            <person name="Nishida H."/>
        </authorList>
    </citation>
    <scope>NUCLEOTIDE SEQUENCE [LARGE SCALE GENOMIC DNA]</scope>
    <source>
        <strain evidence="11 12">NRRL Y-17804</strain>
    </source>
</reference>
<accession>A0A0E9NMY9</accession>
<organism evidence="11 12">
    <name type="scientific">Saitoella complicata (strain BCRC 22490 / CBS 7301 / JCM 7358 / NBRC 10748 / NRRL Y-17804)</name>
    <dbReference type="NCBI Taxonomy" id="698492"/>
    <lineage>
        <taxon>Eukaryota</taxon>
        <taxon>Fungi</taxon>
        <taxon>Dikarya</taxon>
        <taxon>Ascomycota</taxon>
        <taxon>Taphrinomycotina</taxon>
        <taxon>Taphrinomycotina incertae sedis</taxon>
        <taxon>Saitoella</taxon>
    </lineage>
</organism>
<proteinExistence type="inferred from homology"/>
<dbReference type="EMBL" id="BACD03000042">
    <property type="protein sequence ID" value="GAO51168.1"/>
    <property type="molecule type" value="Genomic_DNA"/>
</dbReference>
<keyword evidence="6 10" id="KW-0735">Signal-anchor</keyword>
<evidence type="ECO:0000256" key="2">
    <source>
        <dbReference type="ARBA" id="ARBA00008661"/>
    </source>
</evidence>
<reference evidence="11 12" key="2">
    <citation type="journal article" date="2014" name="J. Gen. Appl. Microbiol.">
        <title>The early diverging ascomycetous budding yeast Saitoella complicata has three histone deacetylases belonging to the Clr6, Hos2, and Rpd3 lineages.</title>
        <authorList>
            <person name="Nishida H."/>
            <person name="Matsumoto T."/>
            <person name="Kondo S."/>
            <person name="Hamamoto M."/>
            <person name="Yoshikawa H."/>
        </authorList>
    </citation>
    <scope>NUCLEOTIDE SEQUENCE [LARGE SCALE GENOMIC DNA]</scope>
    <source>
        <strain evidence="11 12">NRRL Y-17804</strain>
    </source>
</reference>
<gene>
    <name evidence="11" type="ORF">G7K_5279-t1</name>
</gene>
<keyword evidence="5 10" id="KW-0812">Transmembrane</keyword>
<dbReference type="Gene3D" id="3.90.550.50">
    <property type="match status" value="1"/>
</dbReference>
<comment type="caution">
    <text evidence="11">The sequence shown here is derived from an EMBL/GenBank/DDBJ whole genome shotgun (WGS) entry which is preliminary data.</text>
</comment>
<evidence type="ECO:0000256" key="5">
    <source>
        <dbReference type="ARBA" id="ARBA00022692"/>
    </source>
</evidence>
<dbReference type="EC" id="2.4.1.-" evidence="10"/>
<protein>
    <recommendedName>
        <fullName evidence="10">Hexosyltransferase</fullName>
        <ecNumber evidence="10">2.4.1.-</ecNumber>
    </recommendedName>
</protein>
<dbReference type="GO" id="GO:0016758">
    <property type="term" value="F:hexosyltransferase activity"/>
    <property type="evidence" value="ECO:0007669"/>
    <property type="project" value="InterPro"/>
</dbReference>
<keyword evidence="8 10" id="KW-0333">Golgi apparatus</keyword>
<dbReference type="STRING" id="698492.A0A0E9NMY9"/>
<evidence type="ECO:0000256" key="3">
    <source>
        <dbReference type="ARBA" id="ARBA00022676"/>
    </source>
</evidence>
<dbReference type="PANTHER" id="PTHR11214">
    <property type="entry name" value="BETA-1,3-N-ACETYLGLUCOSAMINYLTRANSFERASE"/>
    <property type="match status" value="1"/>
</dbReference>
<keyword evidence="12" id="KW-1185">Reference proteome</keyword>
<keyword evidence="3 10" id="KW-0328">Glycosyltransferase</keyword>
<name>A0A0E9NMY9_SAICN</name>
<evidence type="ECO:0000256" key="6">
    <source>
        <dbReference type="ARBA" id="ARBA00022968"/>
    </source>
</evidence>
<dbReference type="AlphaFoldDB" id="A0A0E9NMY9"/>